<evidence type="ECO:0008006" key="8">
    <source>
        <dbReference type="Google" id="ProtNLM"/>
    </source>
</evidence>
<name>A0ABQ9ECQ8_TEGGR</name>
<evidence type="ECO:0000313" key="7">
    <source>
        <dbReference type="Proteomes" id="UP001217089"/>
    </source>
</evidence>
<comment type="caution">
    <text evidence="6">The sequence shown here is derived from an EMBL/GenBank/DDBJ whole genome shotgun (WGS) entry which is preliminary data.</text>
</comment>
<dbReference type="InterPro" id="IPR031330">
    <property type="entry name" value="Gly_Hdrlase_35_cat"/>
</dbReference>
<evidence type="ECO:0000259" key="4">
    <source>
        <dbReference type="Pfam" id="PF01301"/>
    </source>
</evidence>
<dbReference type="Proteomes" id="UP001217089">
    <property type="component" value="Unassembled WGS sequence"/>
</dbReference>
<evidence type="ECO:0000313" key="6">
    <source>
        <dbReference type="EMBL" id="KAJ8302339.1"/>
    </source>
</evidence>
<evidence type="ECO:0000256" key="2">
    <source>
        <dbReference type="ARBA" id="ARBA00022801"/>
    </source>
</evidence>
<evidence type="ECO:0000256" key="3">
    <source>
        <dbReference type="ARBA" id="ARBA00023295"/>
    </source>
</evidence>
<keyword evidence="7" id="KW-1185">Reference proteome</keyword>
<dbReference type="InterPro" id="IPR048913">
    <property type="entry name" value="BetaGal_gal-bd"/>
</dbReference>
<dbReference type="Pfam" id="PF01301">
    <property type="entry name" value="Glyco_hydro_35"/>
    <property type="match status" value="2"/>
</dbReference>
<reference evidence="6 7" key="1">
    <citation type="submission" date="2022-12" db="EMBL/GenBank/DDBJ databases">
        <title>Chromosome-level genome of Tegillarca granosa.</title>
        <authorList>
            <person name="Kim J."/>
        </authorList>
    </citation>
    <scope>NUCLEOTIDE SEQUENCE [LARGE SCALE GENOMIC DNA]</scope>
    <source>
        <strain evidence="6">Teg-2019</strain>
        <tissue evidence="6">Adductor muscle</tissue>
    </source>
</reference>
<dbReference type="Gene3D" id="3.20.20.80">
    <property type="entry name" value="Glycosidases"/>
    <property type="match status" value="1"/>
</dbReference>
<dbReference type="InterPro" id="IPR001944">
    <property type="entry name" value="Glycoside_Hdrlase_35"/>
</dbReference>
<dbReference type="Pfam" id="PF21467">
    <property type="entry name" value="BetaGal_gal-bd"/>
    <property type="match status" value="1"/>
</dbReference>
<dbReference type="SUPFAM" id="SSF49785">
    <property type="entry name" value="Galactose-binding domain-like"/>
    <property type="match status" value="1"/>
</dbReference>
<gene>
    <name evidence="6" type="ORF">KUTeg_021326</name>
</gene>
<dbReference type="EMBL" id="JARBDR010000918">
    <property type="protein sequence ID" value="KAJ8302339.1"/>
    <property type="molecule type" value="Genomic_DNA"/>
</dbReference>
<dbReference type="Gene3D" id="2.60.120.260">
    <property type="entry name" value="Galactose-binding domain-like"/>
    <property type="match status" value="2"/>
</dbReference>
<dbReference type="SUPFAM" id="SSF51445">
    <property type="entry name" value="(Trans)glycosidases"/>
    <property type="match status" value="1"/>
</dbReference>
<feature type="domain" description="Beta-galactosidase galactose-binding" evidence="5">
    <location>
        <begin position="426"/>
        <end position="485"/>
    </location>
</feature>
<dbReference type="PROSITE" id="PS01182">
    <property type="entry name" value="GLYCOSYL_HYDROL_F35"/>
    <property type="match status" value="1"/>
</dbReference>
<dbReference type="InterPro" id="IPR008979">
    <property type="entry name" value="Galactose-bd-like_sf"/>
</dbReference>
<feature type="domain" description="Glycoside hydrolase 35 catalytic" evidence="4">
    <location>
        <begin position="18"/>
        <end position="184"/>
    </location>
</feature>
<dbReference type="PANTHER" id="PTHR23421">
    <property type="entry name" value="BETA-GALACTOSIDASE RELATED"/>
    <property type="match status" value="1"/>
</dbReference>
<dbReference type="InterPro" id="IPR017853">
    <property type="entry name" value="GH"/>
</dbReference>
<keyword evidence="2" id="KW-0378">Hydrolase</keyword>
<evidence type="ECO:0000256" key="1">
    <source>
        <dbReference type="ARBA" id="ARBA00009809"/>
    </source>
</evidence>
<accession>A0ABQ9ECQ8</accession>
<proteinExistence type="inferred from homology"/>
<dbReference type="InterPro" id="IPR019801">
    <property type="entry name" value="Glyco_hydro_35_CS"/>
</dbReference>
<sequence>MSSAPYVSSGSLTFQNSQFLLDGKPFRIFSGAMHYFRVPPEYWKDRLLKMKACGLNTVETYVAWNLHEEYPTEFNFSGFLDVRKFIQLAHEVGLYVIFRPGPYICAEWDFGGLPSWLLRDPQMKVRSNYPPYQEAADRFFAELLPKIVDLQHLNGGPIIAVQVENEFGSYSNEVQHLLFIKQMRYRLQTFQIWKTVKIFEECFRGILNAGASFNMYMFHGGTNFGFMSGANWFKGSTYKPDVTSYDYDAPLSEAGDVTPKYNKAREIIIELGLKSQGEIEVNEWLPLDDVLLLLGVLYNGQEVALFNWLSGNKEVKIPTEKDNERIIRDIEHCFSRERFRFKTEKLKRLEVMLKTLYSSRTPYILHKMDFFLCYLIAARLNGGVRTNGEENQCKWDVYSLDFNESFVKRLSDATWKKSSNQTSSVPSLFRGVLHLKDQPNDTFLSMKGWGKGVAFINGFNLGRYWEIGPQRTLFVPAPLLKQGNNEIMVFEQHKFYNSCQFQDTPLLS</sequence>
<evidence type="ECO:0000259" key="5">
    <source>
        <dbReference type="Pfam" id="PF21467"/>
    </source>
</evidence>
<keyword evidence="3" id="KW-0326">Glycosidase</keyword>
<dbReference type="PRINTS" id="PR00742">
    <property type="entry name" value="GLHYDRLASE35"/>
</dbReference>
<organism evidence="6 7">
    <name type="scientific">Tegillarca granosa</name>
    <name type="common">Malaysian cockle</name>
    <name type="synonym">Anadara granosa</name>
    <dbReference type="NCBI Taxonomy" id="220873"/>
    <lineage>
        <taxon>Eukaryota</taxon>
        <taxon>Metazoa</taxon>
        <taxon>Spiralia</taxon>
        <taxon>Lophotrochozoa</taxon>
        <taxon>Mollusca</taxon>
        <taxon>Bivalvia</taxon>
        <taxon>Autobranchia</taxon>
        <taxon>Pteriomorphia</taxon>
        <taxon>Arcoida</taxon>
        <taxon>Arcoidea</taxon>
        <taxon>Arcidae</taxon>
        <taxon>Tegillarca</taxon>
    </lineage>
</organism>
<protein>
    <recommendedName>
        <fullName evidence="8">Beta-galactosidase</fullName>
    </recommendedName>
</protein>
<feature type="domain" description="Glycoside hydrolase 35 catalytic" evidence="4">
    <location>
        <begin position="200"/>
        <end position="268"/>
    </location>
</feature>
<comment type="similarity">
    <text evidence="1">Belongs to the glycosyl hydrolase 35 family.</text>
</comment>